<dbReference type="GO" id="GO:0005249">
    <property type="term" value="F:voltage-gated potassium channel activity"/>
    <property type="evidence" value="ECO:0007669"/>
    <property type="project" value="UniProtKB-UniRule"/>
</dbReference>
<keyword evidence="6 13" id="KW-0631">Potassium channel</keyword>
<dbReference type="SUPFAM" id="SSF81324">
    <property type="entry name" value="Voltage-gated potassium channels"/>
    <property type="match status" value="1"/>
</dbReference>
<evidence type="ECO:0000259" key="14">
    <source>
        <dbReference type="PROSITE" id="PS50042"/>
    </source>
</evidence>
<dbReference type="Gene3D" id="1.10.287.630">
    <property type="entry name" value="Helix hairpin bin"/>
    <property type="match status" value="1"/>
</dbReference>
<evidence type="ECO:0000313" key="17">
    <source>
        <dbReference type="Proteomes" id="UP001327560"/>
    </source>
</evidence>
<evidence type="ECO:0000256" key="5">
    <source>
        <dbReference type="ARBA" id="ARBA00022692"/>
    </source>
</evidence>
<dbReference type="FunFam" id="2.60.120.10:FF:000074">
    <property type="entry name" value="Potassium channel KAT2"/>
    <property type="match status" value="1"/>
</dbReference>
<dbReference type="PROSITE" id="PS50042">
    <property type="entry name" value="CNMP_BINDING_3"/>
    <property type="match status" value="1"/>
</dbReference>
<evidence type="ECO:0000256" key="3">
    <source>
        <dbReference type="ARBA" id="ARBA00022448"/>
    </source>
</evidence>
<evidence type="ECO:0000256" key="1">
    <source>
        <dbReference type="ARBA" id="ARBA00004141"/>
    </source>
</evidence>
<keyword evidence="17" id="KW-1185">Reference proteome</keyword>
<evidence type="ECO:0000256" key="10">
    <source>
        <dbReference type="ARBA" id="ARBA00023065"/>
    </source>
</evidence>
<dbReference type="Gene3D" id="1.10.287.70">
    <property type="match status" value="1"/>
</dbReference>
<comment type="subunit">
    <text evidence="13">The potassium channel is composed of a homo- or heterotetrameric complex of pore-forming subunits.</text>
</comment>
<dbReference type="Pfam" id="PF00520">
    <property type="entry name" value="Ion_trans"/>
    <property type="match status" value="1"/>
</dbReference>
<evidence type="ECO:0000256" key="4">
    <source>
        <dbReference type="ARBA" id="ARBA00022538"/>
    </source>
</evidence>
<keyword evidence="12 13" id="KW-0407">Ion channel</keyword>
<evidence type="ECO:0000256" key="8">
    <source>
        <dbReference type="ARBA" id="ARBA00022958"/>
    </source>
</evidence>
<sequence length="608" mass="70045">MLRLWRLHRVSSLFARLEKDIRFNYFWTRCTKLFSVTLFAVHCSGCFNYMIADRYPDPERTWIGAVKPNFMEDNLWVRYITAMYWSITTLSTTGYGDLHAENTREMLFYICCMLFNLGLTSYIIGNMTNLVVHCTSRTKNFRDTVQAASEFASRNKLPKNLEEQMLSHICIRFKTEGFRQQETLDSLSKPIRSSIAQYLFFPIVQKVYLFQGVAFNVVFQLVSEMQAEYFPPKEDVILQNEAPRDLYIIVSGAVVSATCLFLFCILKSVYGRLVAGEIFGEMGVLCHMAQPFTITTTEFTQILRLNRTKLFGIIRENTQDAAIAMRNLFQKMRLHQRLYPGIKHNDPEELLKEWLEREPGNRFENHTEDPDIYQVRKPQTLEQTDAGDSLCKGENNQDTSTINDLQIGGINSKIDHADPHAVLNIDEQEEQNETTKILLKGEADMDKYIGNRCAQKAKGTLEFLSSSGSRKAFTTKHEEELVETRAHEQGNNFKNCGSRKWRPGFSYSKTDDKLKASSSQNGIQEVEHNTVKPTSKRVTIHMHSEKRIPEIQLTAKMINLPGTMEELLRVGGEKFVGHHPIKVINQEMAEIDDISIVREGDHLYFQEI</sequence>
<dbReference type="Pfam" id="PF11834">
    <property type="entry name" value="KHA"/>
    <property type="match status" value="1"/>
</dbReference>
<keyword evidence="3 13" id="KW-0813">Transport</keyword>
<protein>
    <recommendedName>
        <fullName evidence="13">Potassium channel</fullName>
    </recommendedName>
</protein>
<dbReference type="InterPro" id="IPR005821">
    <property type="entry name" value="Ion_trans_dom"/>
</dbReference>
<feature type="domain" description="KHA" evidence="15">
    <location>
        <begin position="537"/>
        <end position="608"/>
    </location>
</feature>
<dbReference type="InterPro" id="IPR000595">
    <property type="entry name" value="cNMP-bd_dom"/>
</dbReference>
<dbReference type="PANTHER" id="PTHR45743:SF6">
    <property type="entry name" value="POTASSIUM CHANNEL KAT2"/>
    <property type="match status" value="1"/>
</dbReference>
<dbReference type="CDD" id="cd00038">
    <property type="entry name" value="CAP_ED"/>
    <property type="match status" value="1"/>
</dbReference>
<evidence type="ECO:0000259" key="15">
    <source>
        <dbReference type="PROSITE" id="PS51490"/>
    </source>
</evidence>
<keyword evidence="11 13" id="KW-0472">Membrane</keyword>
<dbReference type="Proteomes" id="UP001327560">
    <property type="component" value="Chromosome 2"/>
</dbReference>
<feature type="domain" description="Cyclic nucleotide-binding" evidence="14">
    <location>
        <begin position="209"/>
        <end position="331"/>
    </location>
</feature>
<feature type="transmembrane region" description="Helical" evidence="13">
    <location>
        <begin position="246"/>
        <end position="266"/>
    </location>
</feature>
<dbReference type="GO" id="GO:0034702">
    <property type="term" value="C:monoatomic ion channel complex"/>
    <property type="evidence" value="ECO:0007669"/>
    <property type="project" value="UniProtKB-KW"/>
</dbReference>
<evidence type="ECO:0000256" key="6">
    <source>
        <dbReference type="ARBA" id="ARBA00022826"/>
    </source>
</evidence>
<keyword evidence="9 13" id="KW-1133">Transmembrane helix</keyword>
<keyword evidence="4 13" id="KW-0633">Potassium transport</keyword>
<gene>
    <name evidence="16" type="ORF">Cni_G07985</name>
</gene>
<dbReference type="SUPFAM" id="SSF51206">
    <property type="entry name" value="cAMP-binding domain-like"/>
    <property type="match status" value="1"/>
</dbReference>
<organism evidence="16 17">
    <name type="scientific">Canna indica</name>
    <name type="common">Indian-shot</name>
    <dbReference type="NCBI Taxonomy" id="4628"/>
    <lineage>
        <taxon>Eukaryota</taxon>
        <taxon>Viridiplantae</taxon>
        <taxon>Streptophyta</taxon>
        <taxon>Embryophyta</taxon>
        <taxon>Tracheophyta</taxon>
        <taxon>Spermatophyta</taxon>
        <taxon>Magnoliopsida</taxon>
        <taxon>Liliopsida</taxon>
        <taxon>Zingiberales</taxon>
        <taxon>Cannaceae</taxon>
        <taxon>Canna</taxon>
    </lineage>
</organism>
<keyword evidence="5 13" id="KW-0812">Transmembrane</keyword>
<proteinExistence type="inferred from homology"/>
<evidence type="ECO:0000256" key="9">
    <source>
        <dbReference type="ARBA" id="ARBA00022989"/>
    </source>
</evidence>
<dbReference type="Pfam" id="PF00027">
    <property type="entry name" value="cNMP_binding"/>
    <property type="match status" value="1"/>
</dbReference>
<reference evidence="16 17" key="1">
    <citation type="submission" date="2023-10" db="EMBL/GenBank/DDBJ databases">
        <title>Chromosome-scale genome assembly provides insights into flower coloration mechanisms of Canna indica.</title>
        <authorList>
            <person name="Li C."/>
        </authorList>
    </citation>
    <scope>NUCLEOTIDE SEQUENCE [LARGE SCALE GENOMIC DNA]</scope>
    <source>
        <tissue evidence="16">Flower</tissue>
    </source>
</reference>
<evidence type="ECO:0000256" key="12">
    <source>
        <dbReference type="ARBA" id="ARBA00023303"/>
    </source>
</evidence>
<dbReference type="InterPro" id="IPR014710">
    <property type="entry name" value="RmlC-like_jellyroll"/>
</dbReference>
<dbReference type="PRINTS" id="PR01463">
    <property type="entry name" value="EAGCHANLFMLY"/>
</dbReference>
<keyword evidence="7 13" id="KW-0851">Voltage-gated channel</keyword>
<comment type="domain">
    <text evidence="13">The segment S4 is probably the voltage-sensor and is characterized by a series of positively charged amino acids. The pore-forming region H5 is enclosed by the transmembrane segments S5 and S6 in the Shaker-type (1P/6TM) and contains the GYGD signature motif which seems to be involved in potassium selectivity.</text>
</comment>
<dbReference type="InterPro" id="IPR018490">
    <property type="entry name" value="cNMP-bd_dom_sf"/>
</dbReference>
<dbReference type="PANTHER" id="PTHR45743">
    <property type="entry name" value="POTASSIUM CHANNEL AKT1"/>
    <property type="match status" value="1"/>
</dbReference>
<dbReference type="Gene3D" id="2.60.120.10">
    <property type="entry name" value="Jelly Rolls"/>
    <property type="match status" value="1"/>
</dbReference>
<accession>A0AAQ3JZR7</accession>
<dbReference type="InterPro" id="IPR003938">
    <property type="entry name" value="K_chnl_volt-dep_EAG/ELK/ERG"/>
</dbReference>
<dbReference type="InterPro" id="IPR045319">
    <property type="entry name" value="KAT/AKT"/>
</dbReference>
<feature type="transmembrane region" description="Helical" evidence="13">
    <location>
        <begin position="107"/>
        <end position="132"/>
    </location>
</feature>
<name>A0AAQ3JZR7_9LILI</name>
<dbReference type="InterPro" id="IPR021789">
    <property type="entry name" value="KHA_dom"/>
</dbReference>
<comment type="subcellular location">
    <subcellularLocation>
        <location evidence="1 13">Membrane</location>
        <topology evidence="1 13">Multi-pass membrane protein</topology>
    </subcellularLocation>
</comment>
<keyword evidence="10 13" id="KW-0406">Ion transport</keyword>
<evidence type="ECO:0000256" key="11">
    <source>
        <dbReference type="ARBA" id="ARBA00023136"/>
    </source>
</evidence>
<evidence type="ECO:0000313" key="16">
    <source>
        <dbReference type="EMBL" id="WOK99273.1"/>
    </source>
</evidence>
<feature type="transmembrane region" description="Helical" evidence="13">
    <location>
        <begin position="76"/>
        <end position="95"/>
    </location>
</feature>
<dbReference type="EMBL" id="CP136891">
    <property type="protein sequence ID" value="WOK99273.1"/>
    <property type="molecule type" value="Genomic_DNA"/>
</dbReference>
<dbReference type="SMART" id="SM00100">
    <property type="entry name" value="cNMP"/>
    <property type="match status" value="1"/>
</dbReference>
<comment type="caution">
    <text evidence="13">Lacks conserved residue(s) required for the propagation of feature annotation.</text>
</comment>
<comment type="similarity">
    <text evidence="2 13">Belongs to the potassium channel family. Plant (TC 1.A.1.4) subfamily.</text>
</comment>
<evidence type="ECO:0000256" key="13">
    <source>
        <dbReference type="RuleBase" id="RU369015"/>
    </source>
</evidence>
<comment type="domain">
    <text evidence="13">The KHA domain (rich in hydrophobic and acidic residues) present in the C-terminal part is likely to be important for tetramerization.</text>
</comment>
<keyword evidence="8 13" id="KW-0630">Potassium</keyword>
<evidence type="ECO:0000256" key="2">
    <source>
        <dbReference type="ARBA" id="ARBA00007929"/>
    </source>
</evidence>
<dbReference type="PROSITE" id="PS51490">
    <property type="entry name" value="KHA"/>
    <property type="match status" value="1"/>
</dbReference>
<dbReference type="AlphaFoldDB" id="A0AAQ3JZR7"/>
<comment type="function">
    <text evidence="13">Potassium channel.</text>
</comment>
<evidence type="ECO:0000256" key="7">
    <source>
        <dbReference type="ARBA" id="ARBA00022882"/>
    </source>
</evidence>